<protein>
    <submittedName>
        <fullName evidence="2">Uncharacterized protein</fullName>
    </submittedName>
</protein>
<evidence type="ECO:0000313" key="3">
    <source>
        <dbReference type="Proteomes" id="UP000494269"/>
    </source>
</evidence>
<feature type="compositionally biased region" description="Basic and acidic residues" evidence="1">
    <location>
        <begin position="191"/>
        <end position="202"/>
    </location>
</feature>
<organism evidence="2 3">
    <name type="scientific">Achromobacter kerstersii</name>
    <dbReference type="NCBI Taxonomy" id="1353890"/>
    <lineage>
        <taxon>Bacteria</taxon>
        <taxon>Pseudomonadati</taxon>
        <taxon>Pseudomonadota</taxon>
        <taxon>Betaproteobacteria</taxon>
        <taxon>Burkholderiales</taxon>
        <taxon>Alcaligenaceae</taxon>
        <taxon>Achromobacter</taxon>
    </lineage>
</organism>
<accession>A0A6S7BP27</accession>
<feature type="region of interest" description="Disordered" evidence="1">
    <location>
        <begin position="182"/>
        <end position="202"/>
    </location>
</feature>
<evidence type="ECO:0000256" key="1">
    <source>
        <dbReference type="SAM" id="MobiDB-lite"/>
    </source>
</evidence>
<proteinExistence type="predicted"/>
<keyword evidence="3" id="KW-1185">Reference proteome</keyword>
<reference evidence="2 3" key="1">
    <citation type="submission" date="2020-04" db="EMBL/GenBank/DDBJ databases">
        <authorList>
            <person name="De Canck E."/>
        </authorList>
    </citation>
    <scope>NUCLEOTIDE SEQUENCE [LARGE SCALE GENOMIC DNA]</scope>
    <source>
        <strain evidence="2 3">LMG 3441</strain>
    </source>
</reference>
<name>A0A6S7BP27_9BURK</name>
<dbReference type="RefSeq" id="WP_175170715.1">
    <property type="nucleotide sequence ID" value="NZ_CADIJQ010000007.1"/>
</dbReference>
<evidence type="ECO:0000313" key="2">
    <source>
        <dbReference type="EMBL" id="CAB3722910.1"/>
    </source>
</evidence>
<dbReference type="AlphaFoldDB" id="A0A6S7BP27"/>
<gene>
    <name evidence="2" type="ORF">LMG3441_03971</name>
</gene>
<sequence>MNTLPFFSIDEAKENALALNGAFQFYSLSYAPTADGGEAFPLGLQRTQELVAGVFGFERWSDLIRTLAVGNVHSVYSDSQGPAGEHYRKLTIRLSPLFSHEDAERRVYAALSYSAFGRCPTKRKWARRTMRQMPCKTVEQWHELQRLEAGYSYVTRYRSNRTAYEAALLRWEHEKNVAQLLGNPLPRKPRKPQERRMPRVRI</sequence>
<dbReference type="Proteomes" id="UP000494269">
    <property type="component" value="Unassembled WGS sequence"/>
</dbReference>
<dbReference type="EMBL" id="CADIJQ010000007">
    <property type="protein sequence ID" value="CAB3722910.1"/>
    <property type="molecule type" value="Genomic_DNA"/>
</dbReference>